<evidence type="ECO:0000313" key="5">
    <source>
        <dbReference type="Proteomes" id="UP000499080"/>
    </source>
</evidence>
<dbReference type="GO" id="GO:0045197">
    <property type="term" value="P:establishment or maintenance of epithelial cell apical/basal polarity"/>
    <property type="evidence" value="ECO:0007669"/>
    <property type="project" value="TreeGrafter"/>
</dbReference>
<dbReference type="GO" id="GO:0097120">
    <property type="term" value="P:receptor localization to synapse"/>
    <property type="evidence" value="ECO:0007669"/>
    <property type="project" value="TreeGrafter"/>
</dbReference>
<dbReference type="InterPro" id="IPR036034">
    <property type="entry name" value="PDZ_sf"/>
</dbReference>
<dbReference type="SMART" id="SM00228">
    <property type="entry name" value="PDZ"/>
    <property type="match status" value="2"/>
</dbReference>
<dbReference type="GO" id="GO:0007268">
    <property type="term" value="P:chemical synaptic transmission"/>
    <property type="evidence" value="ECO:0007669"/>
    <property type="project" value="TreeGrafter"/>
</dbReference>
<dbReference type="CDD" id="cd06724">
    <property type="entry name" value="PDZ2_Dlg1-2-4-like"/>
    <property type="match status" value="1"/>
</dbReference>
<dbReference type="GO" id="GO:0031594">
    <property type="term" value="C:neuromuscular junction"/>
    <property type="evidence" value="ECO:0007669"/>
    <property type="project" value="TreeGrafter"/>
</dbReference>
<comment type="caution">
    <text evidence="4">The sequence shown here is derived from an EMBL/GenBank/DDBJ whole genome shotgun (WGS) entry which is preliminary data.</text>
</comment>
<keyword evidence="2" id="KW-0472">Membrane</keyword>
<dbReference type="GO" id="GO:0098609">
    <property type="term" value="P:cell-cell adhesion"/>
    <property type="evidence" value="ECO:0007669"/>
    <property type="project" value="TreeGrafter"/>
</dbReference>
<proteinExistence type="predicted"/>
<dbReference type="PROSITE" id="PS50106">
    <property type="entry name" value="PDZ"/>
    <property type="match status" value="2"/>
</dbReference>
<dbReference type="EMBL" id="BGPR01000030">
    <property type="protein sequence ID" value="GBL82893.1"/>
    <property type="molecule type" value="Genomic_DNA"/>
</dbReference>
<dbReference type="Pfam" id="PF00595">
    <property type="entry name" value="PDZ"/>
    <property type="match status" value="2"/>
</dbReference>
<dbReference type="CDD" id="cd06723">
    <property type="entry name" value="PDZ1_Dlg1-2-4-like"/>
    <property type="match status" value="1"/>
</dbReference>
<dbReference type="SUPFAM" id="SSF50156">
    <property type="entry name" value="PDZ domain-like"/>
    <property type="match status" value="2"/>
</dbReference>
<comment type="subcellular location">
    <subcellularLocation>
        <location evidence="1">Membrane</location>
    </subcellularLocation>
</comment>
<dbReference type="OrthoDB" id="78824at2759"/>
<dbReference type="AlphaFoldDB" id="A0A4Y2ASQ3"/>
<dbReference type="Proteomes" id="UP000499080">
    <property type="component" value="Unassembled WGS sequence"/>
</dbReference>
<dbReference type="GO" id="GO:0043113">
    <property type="term" value="P:receptor clustering"/>
    <property type="evidence" value="ECO:0007669"/>
    <property type="project" value="TreeGrafter"/>
</dbReference>
<accession>A0A4Y2ASQ3</accession>
<dbReference type="PANTHER" id="PTHR23119:SF51">
    <property type="entry name" value="DISKS LARGE 1 TUMOR SUPPRESSOR PROTEIN"/>
    <property type="match status" value="1"/>
</dbReference>
<dbReference type="InterPro" id="IPR050614">
    <property type="entry name" value="Synaptic_Scaffolding_LAP-MAGUK"/>
</dbReference>
<dbReference type="GO" id="GO:0019901">
    <property type="term" value="F:protein kinase binding"/>
    <property type="evidence" value="ECO:0007669"/>
    <property type="project" value="TreeGrafter"/>
</dbReference>
<dbReference type="GO" id="GO:0043005">
    <property type="term" value="C:neuron projection"/>
    <property type="evidence" value="ECO:0007669"/>
    <property type="project" value="TreeGrafter"/>
</dbReference>
<organism evidence="4 5">
    <name type="scientific">Araneus ventricosus</name>
    <name type="common">Orbweaver spider</name>
    <name type="synonym">Epeira ventricosa</name>
    <dbReference type="NCBI Taxonomy" id="182803"/>
    <lineage>
        <taxon>Eukaryota</taxon>
        <taxon>Metazoa</taxon>
        <taxon>Ecdysozoa</taxon>
        <taxon>Arthropoda</taxon>
        <taxon>Chelicerata</taxon>
        <taxon>Arachnida</taxon>
        <taxon>Araneae</taxon>
        <taxon>Araneomorphae</taxon>
        <taxon>Entelegynae</taxon>
        <taxon>Araneoidea</taxon>
        <taxon>Araneidae</taxon>
        <taxon>Araneus</taxon>
    </lineage>
</organism>
<reference evidence="4 5" key="1">
    <citation type="journal article" date="2019" name="Sci. Rep.">
        <title>Orb-weaving spider Araneus ventricosus genome elucidates the spidroin gene catalogue.</title>
        <authorList>
            <person name="Kono N."/>
            <person name="Nakamura H."/>
            <person name="Ohtoshi R."/>
            <person name="Moran D.A.P."/>
            <person name="Shinohara A."/>
            <person name="Yoshida Y."/>
            <person name="Fujiwara M."/>
            <person name="Mori M."/>
            <person name="Tomita M."/>
            <person name="Arakawa K."/>
        </authorList>
    </citation>
    <scope>NUCLEOTIDE SEQUENCE [LARGE SCALE GENOMIC DNA]</scope>
</reference>
<evidence type="ECO:0000259" key="3">
    <source>
        <dbReference type="PROSITE" id="PS50106"/>
    </source>
</evidence>
<dbReference type="InterPro" id="IPR001478">
    <property type="entry name" value="PDZ"/>
</dbReference>
<dbReference type="GO" id="GO:0016323">
    <property type="term" value="C:basolateral plasma membrane"/>
    <property type="evidence" value="ECO:0007669"/>
    <property type="project" value="TreeGrafter"/>
</dbReference>
<dbReference type="Gene3D" id="2.30.42.10">
    <property type="match status" value="2"/>
</dbReference>
<evidence type="ECO:0000313" key="4">
    <source>
        <dbReference type="EMBL" id="GBL82893.1"/>
    </source>
</evidence>
<protein>
    <submittedName>
        <fullName evidence="4">Disks large 1</fullName>
    </submittedName>
</protein>
<dbReference type="GO" id="GO:0098839">
    <property type="term" value="C:postsynaptic density membrane"/>
    <property type="evidence" value="ECO:0007669"/>
    <property type="project" value="TreeGrafter"/>
</dbReference>
<sequence>MNLRVSDHHTNGDDEWEYEEITLERGGAGLGFSIAGGTDNPHVGDNPSIYITKLIPGGAAAADGRLQVNDIILKVNDVDLIDIPHSVAVDALKRAGNMVHLLVKRRRVSPQIVEIELIKGNKGLGFSIAGGIGNQHVPGDNGIYVTKIMEGGAAHIDGSLEVGDELIAVGDTNLENVTHEEAVATLKATTERVILTVVKNAANRMYRNHSRNPSPLPVANIIQTQEAIRAKSVTPPPLNIPAEYPLESPPDDQPLPRAATVEDFTSLPFAYNAKRLRRGVRYWRDGDREVKTQYLTLVFLGHSDADKILAAFYSAVQKLKLSKLLQVSMDRPFVNWKFYELLQNDLKNQHNFQILCIGSCGLHILNNSFKHGEKATNWDINSILSSLHWLFKDAPVRRGDLMKLSSSEKFPLKFCCHRWLENVPCAERAIEIWRDICKYVSKVDYGDLLKVTCQSCCIIAQAAKDKLITVKLNFFLSVAKMLQPFSVLSQSYKPLVPFLACDLFTLVKNMLEHF</sequence>
<keyword evidence="5" id="KW-1185">Reference proteome</keyword>
<dbReference type="PANTHER" id="PTHR23119">
    <property type="entry name" value="DISCS LARGE"/>
    <property type="match status" value="1"/>
</dbReference>
<evidence type="ECO:0000256" key="1">
    <source>
        <dbReference type="ARBA" id="ARBA00004370"/>
    </source>
</evidence>
<feature type="domain" description="PDZ" evidence="3">
    <location>
        <begin position="20"/>
        <end position="107"/>
    </location>
</feature>
<dbReference type="FunFam" id="2.30.42.10:FF:000002">
    <property type="entry name" value="Disks large homolog 4 isoform 2"/>
    <property type="match status" value="1"/>
</dbReference>
<dbReference type="FunFam" id="2.30.42.10:FF:000091">
    <property type="entry name" value="disks large homolog 1 isoform X8"/>
    <property type="match status" value="1"/>
</dbReference>
<gene>
    <name evidence="4" type="primary">DLG1</name>
    <name evidence="4" type="ORF">AVEN_106407_1</name>
</gene>
<name>A0A4Y2ASQ3_ARAVE</name>
<dbReference type="GO" id="GO:0099072">
    <property type="term" value="P:regulation of postsynaptic membrane neurotransmitter receptor levels"/>
    <property type="evidence" value="ECO:0007669"/>
    <property type="project" value="TreeGrafter"/>
</dbReference>
<feature type="domain" description="PDZ" evidence="3">
    <location>
        <begin position="114"/>
        <end position="201"/>
    </location>
</feature>
<evidence type="ECO:0000256" key="2">
    <source>
        <dbReference type="ARBA" id="ARBA00023136"/>
    </source>
</evidence>